<accession>A0A8H3UUI9</accession>
<dbReference type="EMBL" id="WNWS01000184">
    <property type="protein sequence ID" value="KAE9975928.1"/>
    <property type="molecule type" value="Genomic_DNA"/>
</dbReference>
<dbReference type="AlphaFoldDB" id="A0A8H3UUI9"/>
<dbReference type="Proteomes" id="UP000447873">
    <property type="component" value="Unassembled WGS sequence"/>
</dbReference>
<proteinExistence type="predicted"/>
<comment type="caution">
    <text evidence="1">The sequence shown here is derived from an EMBL/GenBank/DDBJ whole genome shotgun (WGS) entry which is preliminary data.</text>
</comment>
<organism evidence="1 2">
    <name type="scientific">Venturia inaequalis</name>
    <name type="common">Apple scab fungus</name>
    <dbReference type="NCBI Taxonomy" id="5025"/>
    <lineage>
        <taxon>Eukaryota</taxon>
        <taxon>Fungi</taxon>
        <taxon>Dikarya</taxon>
        <taxon>Ascomycota</taxon>
        <taxon>Pezizomycotina</taxon>
        <taxon>Dothideomycetes</taxon>
        <taxon>Pleosporomycetidae</taxon>
        <taxon>Venturiales</taxon>
        <taxon>Venturiaceae</taxon>
        <taxon>Venturia</taxon>
    </lineage>
</organism>
<evidence type="ECO:0000313" key="2">
    <source>
        <dbReference type="Proteomes" id="UP000447873"/>
    </source>
</evidence>
<protein>
    <submittedName>
        <fullName evidence="1">Uncharacterized protein</fullName>
    </submittedName>
</protein>
<evidence type="ECO:0000313" key="1">
    <source>
        <dbReference type="EMBL" id="KAE9975928.1"/>
    </source>
</evidence>
<gene>
    <name evidence="1" type="ORF">EG328_002914</name>
</gene>
<name>A0A8H3UUI9_VENIN</name>
<reference evidence="1 2" key="1">
    <citation type="submission" date="2018-12" db="EMBL/GenBank/DDBJ databases">
        <title>Venturia inaequalis Genome Resource.</title>
        <authorList>
            <person name="Lichtner F.J."/>
        </authorList>
    </citation>
    <scope>NUCLEOTIDE SEQUENCE [LARGE SCALE GENOMIC DNA]</scope>
    <source>
        <strain evidence="1 2">120213</strain>
    </source>
</reference>
<sequence>MSIPLVSTLHHLLHKMKSIESPNQLKESTIERPPTSKKAFPFFQLPLEIREIIYGWVQGSPQTKLAVPIKPESHLLFPGNILLRINKQIYAEYTHLILSTSEIALDFISRDPTPREIYILRHAHKFVIRCKIATVLWEGKLSDTPYNSAGSKPKPVFPRHPRREVTPWIKELRRNTAIIDLRILVFQGLLWTCQKHGEGEDCDHVEHLKKATRGLGRVSVGGVIEILWSPGGLGIGPDCTERAEAWMRELGRKIIDNGGGGTLVAR</sequence>